<name>A0A9Q9J4Z3_9XANT</name>
<dbReference type="Proteomes" id="UP001058381">
    <property type="component" value="Chromosome"/>
</dbReference>
<dbReference type="EMBL" id="CP096142">
    <property type="protein sequence ID" value="UXA67357.1"/>
    <property type="molecule type" value="Genomic_DNA"/>
</dbReference>
<proteinExistence type="predicted"/>
<sequence>MRNHPSGKRGLGPITGKVLDEAYAHSFGHGAYALRLCWPPHPNAEVFYRSFDSTSIMDLDAAALSRASDRHLFLSTPGQLQALYKALPGTCLPAPPESVRDLRLVIRWTGSAAWSWEASQFAYRDSRTGKTCQFSPAQQDALLAALGLER</sequence>
<reference evidence="1" key="1">
    <citation type="submission" date="2022-04" db="EMBL/GenBank/DDBJ databases">
        <title>Xanthomonas prunicola pv. tritici, a pathogen causing a previously unreported foliar disease of wheat.</title>
        <authorList>
            <person name="Clavijo F."/>
            <person name="Curland R.D."/>
            <person name="Dill-Macky R."/>
            <person name="Pereyra S."/>
            <person name="Roman-Reyna V."/>
            <person name="Siri M.I."/>
        </authorList>
    </citation>
    <scope>NUCLEOTIDE SEQUENCE</scope>
    <source>
        <strain evidence="1">CIX249</strain>
    </source>
</reference>
<dbReference type="GeneID" id="75151815"/>
<dbReference type="RefSeq" id="WP_252164597.1">
    <property type="nucleotide sequence ID" value="NZ_CP094827.1"/>
</dbReference>
<organism evidence="1 2">
    <name type="scientific">Xanthomonas prunicola</name>
    <dbReference type="NCBI Taxonomy" id="2053930"/>
    <lineage>
        <taxon>Bacteria</taxon>
        <taxon>Pseudomonadati</taxon>
        <taxon>Pseudomonadota</taxon>
        <taxon>Gammaproteobacteria</taxon>
        <taxon>Lysobacterales</taxon>
        <taxon>Lysobacteraceae</taxon>
        <taxon>Xanthomonas</taxon>
    </lineage>
</organism>
<gene>
    <name evidence="1" type="ORF">M0D43_10635</name>
</gene>
<accession>A0A9Q9J4Z3</accession>
<dbReference type="AlphaFoldDB" id="A0A9Q9J4Z3"/>
<protein>
    <submittedName>
        <fullName evidence="1">Uncharacterized protein</fullName>
    </submittedName>
</protein>
<evidence type="ECO:0000313" key="2">
    <source>
        <dbReference type="Proteomes" id="UP001058381"/>
    </source>
</evidence>
<evidence type="ECO:0000313" key="1">
    <source>
        <dbReference type="EMBL" id="UXA67357.1"/>
    </source>
</evidence>